<evidence type="ECO:0000313" key="2">
    <source>
        <dbReference type="EMBL" id="TBX96915.1"/>
    </source>
</evidence>
<reference evidence="2 3" key="1">
    <citation type="submission" date="2019-02" db="EMBL/GenBank/DDBJ databases">
        <title>The competitiveness to form nodules shapes the capacities of Rhizobium leguminosarum sv viciae communities to promote symbiosis with specific hosts.</title>
        <authorList>
            <person name="Boivin S."/>
            <person name="Lepetit M."/>
        </authorList>
    </citation>
    <scope>NUCLEOTIDE SEQUENCE [LARGE SCALE GENOMIC DNA]</scope>
    <source>
        <strain evidence="2 3">SPF4F3</strain>
    </source>
</reference>
<feature type="transmembrane region" description="Helical" evidence="1">
    <location>
        <begin position="344"/>
        <end position="377"/>
    </location>
</feature>
<feature type="transmembrane region" description="Helical" evidence="1">
    <location>
        <begin position="856"/>
        <end position="875"/>
    </location>
</feature>
<protein>
    <submittedName>
        <fullName evidence="2">Efflux RND transporter permease subunit</fullName>
    </submittedName>
</protein>
<dbReference type="GO" id="GO:0042910">
    <property type="term" value="F:xenobiotic transmembrane transporter activity"/>
    <property type="evidence" value="ECO:0007669"/>
    <property type="project" value="TreeGrafter"/>
</dbReference>
<feature type="transmembrane region" description="Helical" evidence="1">
    <location>
        <begin position="463"/>
        <end position="492"/>
    </location>
</feature>
<evidence type="ECO:0000313" key="3">
    <source>
        <dbReference type="Proteomes" id="UP000291866"/>
    </source>
</evidence>
<dbReference type="PANTHER" id="PTHR32063">
    <property type="match status" value="1"/>
</dbReference>
<dbReference type="EMBL" id="SJLU01000002">
    <property type="protein sequence ID" value="TBX96915.1"/>
    <property type="molecule type" value="Genomic_DNA"/>
</dbReference>
<name>A0A8G2J1U7_RHILV</name>
<feature type="transmembrane region" description="Helical" evidence="1">
    <location>
        <begin position="522"/>
        <end position="542"/>
    </location>
</feature>
<dbReference type="GO" id="GO:0005886">
    <property type="term" value="C:plasma membrane"/>
    <property type="evidence" value="ECO:0007669"/>
    <property type="project" value="TreeGrafter"/>
</dbReference>
<dbReference type="Gene3D" id="3.30.70.1320">
    <property type="entry name" value="Multidrug efflux transporter AcrB pore domain like"/>
    <property type="match status" value="1"/>
</dbReference>
<dbReference type="Gene3D" id="3.30.2090.10">
    <property type="entry name" value="Multidrug efflux transporter AcrB TolC docking domain, DN and DC subdomains"/>
    <property type="match status" value="2"/>
</dbReference>
<dbReference type="PRINTS" id="PR00702">
    <property type="entry name" value="ACRIFLAVINRP"/>
</dbReference>
<feature type="transmembrane region" description="Helical" evidence="1">
    <location>
        <begin position="429"/>
        <end position="451"/>
    </location>
</feature>
<dbReference type="Gene3D" id="3.30.70.1440">
    <property type="entry name" value="Multidrug efflux transporter AcrB pore domain"/>
    <property type="match status" value="1"/>
</dbReference>
<evidence type="ECO:0000256" key="1">
    <source>
        <dbReference type="SAM" id="Phobius"/>
    </source>
</evidence>
<feature type="transmembrane region" description="Helical" evidence="1">
    <location>
        <begin position="907"/>
        <end position="930"/>
    </location>
</feature>
<dbReference type="Proteomes" id="UP000291866">
    <property type="component" value="Unassembled WGS sequence"/>
</dbReference>
<dbReference type="InterPro" id="IPR027463">
    <property type="entry name" value="AcrB_DN_DC_subdom"/>
</dbReference>
<dbReference type="SUPFAM" id="SSF82693">
    <property type="entry name" value="Multidrug efflux transporter AcrB pore domain, PN1, PN2, PC1 and PC2 subdomains"/>
    <property type="match status" value="3"/>
</dbReference>
<dbReference type="AlphaFoldDB" id="A0A8G2J1U7"/>
<feature type="transmembrane region" description="Helical" evidence="1">
    <location>
        <begin position="982"/>
        <end position="1006"/>
    </location>
</feature>
<keyword evidence="1" id="KW-0472">Membrane</keyword>
<accession>A0A8G2J1U7</accession>
<dbReference type="Gene3D" id="1.20.1640.10">
    <property type="entry name" value="Multidrug efflux transporter AcrB transmembrane domain"/>
    <property type="match status" value="2"/>
</dbReference>
<feature type="transmembrane region" description="Helical" evidence="1">
    <location>
        <begin position="389"/>
        <end position="409"/>
    </location>
</feature>
<dbReference type="PANTHER" id="PTHR32063:SF64">
    <property type="entry name" value="ACRB_ACRD_ACRF FAMILY PROTEIN"/>
    <property type="match status" value="1"/>
</dbReference>
<dbReference type="RefSeq" id="WP_131600739.1">
    <property type="nucleotide sequence ID" value="NZ_SJLU01000002.1"/>
</dbReference>
<comment type="caution">
    <text evidence="2">The sequence shown here is derived from an EMBL/GenBank/DDBJ whole genome shotgun (WGS) entry which is preliminary data.</text>
</comment>
<keyword evidence="1" id="KW-1133">Transmembrane helix</keyword>
<feature type="transmembrane region" description="Helical" evidence="1">
    <location>
        <begin position="882"/>
        <end position="901"/>
    </location>
</feature>
<proteinExistence type="predicted"/>
<feature type="transmembrane region" description="Helical" evidence="1">
    <location>
        <begin position="16"/>
        <end position="33"/>
    </location>
</feature>
<dbReference type="InterPro" id="IPR001036">
    <property type="entry name" value="Acrflvin-R"/>
</dbReference>
<keyword evidence="1" id="KW-0812">Transmembrane</keyword>
<sequence>MKSFNLSDWALEHRSLVWYFMIVFILAGAFSYVKLGREEDPNFTIKTMVITAQWPGASAEEVTRQVTDRIEKKLQELESLDYTKSETVAGQTTVFVELLPTTKAKDVAPTWLRIRNMIADIKGDFPTGVVGPFFNDRFGDVFGNIYAFTSDGLTQRQLRDLVENARSEVLTVPNVGKVDVVGAQDEAIYLEFSTRQIAALGIDQQSVIQTLQAQNAVTQSGFVDAGPERIALRVSGQFTSEESLRSINLRVNDRFFPLTDVATIKRGYVDPPSALFRFNGQPAIGLAIGMKQGANLLEFGEGLDAQMKRVVADLPIGVDVHRVSDQPAVVDEAVSGFTRALFEAIVIVLIISFISLGLRAGMVVAISIPLVLAITFVVMEYSGISLQRISLGALIIALGLLVDDAMIAVEMMVARLEAGDDLRKAATHVYTSTAFPMLTGTLVTVAGFIPVGLNNSAAGEFTFTLFVVIAVSLIVSWVVAVLFTPLLGVTILPKTMKSHHEKKGRFASVFSRLLGLAMRWRWVTIILTVGVFGLSIGGMGLVQQQFFPSSDRTELIIDWNLPHNSSIAETNRQMARFEKEMLADNKDIDHWTTYVGQGAPRFILSFDVQTPNVSFGQTIIVTKGLDVRDKVRTELQDYLTKTFPGTDAFVKLLDIGPPVGKPVQYRVSGPDIQKVRDLSQKFAGVIGSHPLLANMVLDWNEPSRVVKVDVLQDKARQLGVSSEDIATALNGIVEGSTATQVRDDIYLVNVIGRARASERDSIQTLQNLQLSTSNGKVVPLSAVANFRYELEQPTIWRRDRQPTITVKAAVVGPTQPATIVDQLKPKVEEFQKGLPVGYKVEVGGAVESSADSQGPIVAVAPLMLFAMATILMIQLQSFSRLFLVFAVAPTALIGVVAALLLSNAPMGFVAILGVLALIGILIRNSVILVVQIEHLRSEGMAPWQAVIEATEHRMRPIMLTAAAATLALIPISREIFWGPMAYAMMGGIVVGTALTLLFLPALYVAWFRIPRDEGVQAEAAAKA</sequence>
<dbReference type="Pfam" id="PF00873">
    <property type="entry name" value="ACR_tran"/>
    <property type="match status" value="1"/>
</dbReference>
<dbReference type="SUPFAM" id="SSF82866">
    <property type="entry name" value="Multidrug efflux transporter AcrB transmembrane domain"/>
    <property type="match status" value="2"/>
</dbReference>
<dbReference type="SUPFAM" id="SSF82714">
    <property type="entry name" value="Multidrug efflux transporter AcrB TolC docking domain, DN and DC subdomains"/>
    <property type="match status" value="2"/>
</dbReference>
<organism evidence="2 3">
    <name type="scientific">Rhizobium leguminosarum bv. viciae</name>
    <dbReference type="NCBI Taxonomy" id="387"/>
    <lineage>
        <taxon>Bacteria</taxon>
        <taxon>Pseudomonadati</taxon>
        <taxon>Pseudomonadota</taxon>
        <taxon>Alphaproteobacteria</taxon>
        <taxon>Hyphomicrobiales</taxon>
        <taxon>Rhizobiaceae</taxon>
        <taxon>Rhizobium/Agrobacterium group</taxon>
        <taxon>Rhizobium</taxon>
    </lineage>
</organism>
<dbReference type="Gene3D" id="3.30.70.1430">
    <property type="entry name" value="Multidrug efflux transporter AcrB pore domain"/>
    <property type="match status" value="2"/>
</dbReference>
<gene>
    <name evidence="2" type="ORF">E0H31_06670</name>
</gene>